<accession>A0A2T4MWV2</accession>
<sequence>MLTMATSILNSSIFASKHAVNKAASLTYVVFHGMVMLLIAFLAFLAACDLLGMLLFDIPPSALSFIENKDIISDVLNVLREHASSFFAVPAVMIAAFFVEGLSPDKQLPRSWTSVKVSAAPKCRSVNVELNDGTVLWNVSPEVLVEKRKSVSSWMVKHPA</sequence>
<dbReference type="Proteomes" id="UP000241986">
    <property type="component" value="Unassembled WGS sequence"/>
</dbReference>
<comment type="caution">
    <text evidence="2">The sequence shown here is derived from an EMBL/GenBank/DDBJ whole genome shotgun (WGS) entry which is preliminary data.</text>
</comment>
<keyword evidence="1" id="KW-0812">Transmembrane</keyword>
<dbReference type="RefSeq" id="WP_107684591.1">
    <property type="nucleotide sequence ID" value="NZ_PZKL01000045.1"/>
</dbReference>
<reference evidence="2 3" key="1">
    <citation type="submission" date="2018-03" db="EMBL/GenBank/DDBJ databases">
        <title>Aeromonas veronii whole genome sequencing and analysis.</title>
        <authorList>
            <person name="Xie H."/>
            <person name="Liu T."/>
            <person name="Wang K."/>
        </authorList>
    </citation>
    <scope>NUCLEOTIDE SEQUENCE [LARGE SCALE GENOMIC DNA]</scope>
    <source>
        <strain evidence="2 3">XH.VA.1</strain>
    </source>
</reference>
<evidence type="ECO:0000313" key="3">
    <source>
        <dbReference type="Proteomes" id="UP000241986"/>
    </source>
</evidence>
<gene>
    <name evidence="2" type="ORF">DAA48_21240</name>
</gene>
<protein>
    <submittedName>
        <fullName evidence="2">Uncharacterized protein</fullName>
    </submittedName>
</protein>
<keyword evidence="1" id="KW-1133">Transmembrane helix</keyword>
<evidence type="ECO:0000313" key="2">
    <source>
        <dbReference type="EMBL" id="PTH78966.1"/>
    </source>
</evidence>
<evidence type="ECO:0000256" key="1">
    <source>
        <dbReference type="SAM" id="Phobius"/>
    </source>
</evidence>
<dbReference type="EMBL" id="PZKL01000045">
    <property type="protein sequence ID" value="PTH78966.1"/>
    <property type="molecule type" value="Genomic_DNA"/>
</dbReference>
<name>A0A2T4MWV2_AERVE</name>
<proteinExistence type="predicted"/>
<organism evidence="2 3">
    <name type="scientific">Aeromonas veronii</name>
    <dbReference type="NCBI Taxonomy" id="654"/>
    <lineage>
        <taxon>Bacteria</taxon>
        <taxon>Pseudomonadati</taxon>
        <taxon>Pseudomonadota</taxon>
        <taxon>Gammaproteobacteria</taxon>
        <taxon>Aeromonadales</taxon>
        <taxon>Aeromonadaceae</taxon>
        <taxon>Aeromonas</taxon>
    </lineage>
</organism>
<keyword evidence="1" id="KW-0472">Membrane</keyword>
<dbReference type="AlphaFoldDB" id="A0A2T4MWV2"/>
<feature type="transmembrane region" description="Helical" evidence="1">
    <location>
        <begin position="26"/>
        <end position="56"/>
    </location>
</feature>